<dbReference type="EMBL" id="CVLB01000001">
    <property type="protein sequence ID" value="CRF31452.1"/>
    <property type="molecule type" value="Genomic_DNA"/>
</dbReference>
<evidence type="ECO:0000313" key="1">
    <source>
        <dbReference type="EMBL" id="CRF31452.1"/>
    </source>
</evidence>
<keyword evidence="2" id="KW-1185">Reference proteome</keyword>
<dbReference type="Proteomes" id="UP000043763">
    <property type="component" value="Unassembled WGS sequence"/>
</dbReference>
<reference evidence="2" key="1">
    <citation type="submission" date="2015-04" db="EMBL/GenBank/DDBJ databases">
        <authorList>
            <person name="Mushtaq Mamoona"/>
        </authorList>
    </citation>
    <scope>NUCLEOTIDE SEQUENCE [LARGE SCALE GENOMIC DNA]</scope>
    <source>
        <strain evidence="2">AN4859/03</strain>
    </source>
</reference>
<protein>
    <recommendedName>
        <fullName evidence="3">DUF4468 domain-containing protein</fullName>
    </recommendedName>
</protein>
<organism evidence="1 2">
    <name type="scientific">Brachyspira suanatina</name>
    <dbReference type="NCBI Taxonomy" id="381802"/>
    <lineage>
        <taxon>Bacteria</taxon>
        <taxon>Pseudomonadati</taxon>
        <taxon>Spirochaetota</taxon>
        <taxon>Spirochaetia</taxon>
        <taxon>Brachyspirales</taxon>
        <taxon>Brachyspiraceae</taxon>
        <taxon>Brachyspira</taxon>
    </lineage>
</organism>
<evidence type="ECO:0000313" key="2">
    <source>
        <dbReference type="Proteomes" id="UP000043763"/>
    </source>
</evidence>
<evidence type="ECO:0008006" key="3">
    <source>
        <dbReference type="Google" id="ProtNLM"/>
    </source>
</evidence>
<dbReference type="AlphaFoldDB" id="A0A0G4K3C3"/>
<accession>A0A0G4K3C3</accession>
<dbReference type="OrthoDB" id="307328at2"/>
<sequence length="205" mass="24466">MNRYILLISFFIISLSSSFLYSQDNLNDNPTNALKSRLFFTERDKLTSKINIYTSWKETYKYLRDNRFRFYKRAGRTLTLEFRYKYSSQLYVNSGTPIIFTFDDGSTIQLTNIQKVIYNPYLMGDMNYYDIEVRYKFNQDNEFESFANKSISNIRFNFINQFGEEDYEDIGISILSTSNWQEIFRAFKDGIDALEEIQGTNDNNY</sequence>
<name>A0A0G4K3C3_9SPIR</name>
<gene>
    <name evidence="1" type="ORF">BRSU_0138</name>
</gene>
<dbReference type="RefSeq" id="WP_048593331.1">
    <property type="nucleotide sequence ID" value="NZ_CVLB01000001.1"/>
</dbReference>
<proteinExistence type="predicted"/>